<evidence type="ECO:0000259" key="1">
    <source>
        <dbReference type="PROSITE" id="PS50994"/>
    </source>
</evidence>
<dbReference type="InterPro" id="IPR001584">
    <property type="entry name" value="Integrase_cat-core"/>
</dbReference>
<dbReference type="PROSITE" id="PS50994">
    <property type="entry name" value="INTEGRASE"/>
    <property type="match status" value="1"/>
</dbReference>
<dbReference type="AlphaFoldDB" id="A0A645CJU1"/>
<dbReference type="GO" id="GO:0015074">
    <property type="term" value="P:DNA integration"/>
    <property type="evidence" value="ECO:0007669"/>
    <property type="project" value="InterPro"/>
</dbReference>
<feature type="domain" description="Integrase catalytic" evidence="1">
    <location>
        <begin position="35"/>
        <end position="197"/>
    </location>
</feature>
<dbReference type="InterPro" id="IPR012337">
    <property type="entry name" value="RNaseH-like_sf"/>
</dbReference>
<organism evidence="2">
    <name type="scientific">bioreactor metagenome</name>
    <dbReference type="NCBI Taxonomy" id="1076179"/>
    <lineage>
        <taxon>unclassified sequences</taxon>
        <taxon>metagenomes</taxon>
        <taxon>ecological metagenomes</taxon>
    </lineage>
</organism>
<dbReference type="GO" id="GO:0003676">
    <property type="term" value="F:nucleic acid binding"/>
    <property type="evidence" value="ECO:0007669"/>
    <property type="project" value="InterPro"/>
</dbReference>
<name>A0A645CJU1_9ZZZZ</name>
<dbReference type="Pfam" id="PF13333">
    <property type="entry name" value="rve_2"/>
    <property type="match status" value="1"/>
</dbReference>
<dbReference type="Gene3D" id="3.30.420.10">
    <property type="entry name" value="Ribonuclease H-like superfamily/Ribonuclease H"/>
    <property type="match status" value="1"/>
</dbReference>
<dbReference type="Pfam" id="PF00665">
    <property type="entry name" value="rve"/>
    <property type="match status" value="1"/>
</dbReference>
<comment type="caution">
    <text evidence="2">The sequence shown here is derived from an EMBL/GenBank/DDBJ whole genome shotgun (WGS) entry which is preliminary data.</text>
</comment>
<accession>A0A645CJU1</accession>
<dbReference type="NCBIfam" id="NF033516">
    <property type="entry name" value="transpos_IS3"/>
    <property type="match status" value="1"/>
</dbReference>
<sequence>MKEEKLTCKVRMKKYRSYRGECGKIAPNIINRNFRTDRPNQKWTTDITEFHLFGRKLYLSPILDMYNGEIISYELSERPVLEQVIIMLKKAIDKTFNVSGIILHSDQGWQYQHSYYQKILKNHSIIQSMSRKGNCLDNSVMENFFGLLKSELLYLREFKSCDEFIEEIHKYIYYYNNNRIKAKLKGMSPVEYREHSLLVA</sequence>
<dbReference type="EMBL" id="VSSQ01027776">
    <property type="protein sequence ID" value="MPM77193.1"/>
    <property type="molecule type" value="Genomic_DNA"/>
</dbReference>
<dbReference type="InterPro" id="IPR050900">
    <property type="entry name" value="Transposase_IS3/IS150/IS904"/>
</dbReference>
<proteinExistence type="predicted"/>
<dbReference type="InterPro" id="IPR048020">
    <property type="entry name" value="Transpos_IS3"/>
</dbReference>
<evidence type="ECO:0000313" key="2">
    <source>
        <dbReference type="EMBL" id="MPM77193.1"/>
    </source>
</evidence>
<gene>
    <name evidence="2" type="ORF">SDC9_124193</name>
</gene>
<reference evidence="2" key="1">
    <citation type="submission" date="2019-08" db="EMBL/GenBank/DDBJ databases">
        <authorList>
            <person name="Kucharzyk K."/>
            <person name="Murdoch R.W."/>
            <person name="Higgins S."/>
            <person name="Loffler F."/>
        </authorList>
    </citation>
    <scope>NUCLEOTIDE SEQUENCE</scope>
</reference>
<dbReference type="PANTHER" id="PTHR46889">
    <property type="entry name" value="TRANSPOSASE INSF FOR INSERTION SEQUENCE IS3B-RELATED"/>
    <property type="match status" value="1"/>
</dbReference>
<dbReference type="InterPro" id="IPR036397">
    <property type="entry name" value="RNaseH_sf"/>
</dbReference>
<dbReference type="PANTHER" id="PTHR46889:SF4">
    <property type="entry name" value="TRANSPOSASE INSO FOR INSERTION SEQUENCE ELEMENT IS911B-RELATED"/>
    <property type="match status" value="1"/>
</dbReference>
<dbReference type="SUPFAM" id="SSF53098">
    <property type="entry name" value="Ribonuclease H-like"/>
    <property type="match status" value="1"/>
</dbReference>
<protein>
    <submittedName>
        <fullName evidence="2">IS3 family transposase</fullName>
    </submittedName>
</protein>